<dbReference type="SUPFAM" id="SSF53474">
    <property type="entry name" value="alpha/beta-Hydrolases"/>
    <property type="match status" value="1"/>
</dbReference>
<name>A0A4U0MMS2_9ACTN</name>
<dbReference type="Pfam" id="PF07859">
    <property type="entry name" value="Abhydrolase_3"/>
    <property type="match status" value="1"/>
</dbReference>
<evidence type="ECO:0000259" key="2">
    <source>
        <dbReference type="Pfam" id="PF07859"/>
    </source>
</evidence>
<comment type="caution">
    <text evidence="3">The sequence shown here is derived from an EMBL/GenBank/DDBJ whole genome shotgun (WGS) entry which is preliminary data.</text>
</comment>
<accession>A0A4U0MMS2</accession>
<evidence type="ECO:0000313" key="4">
    <source>
        <dbReference type="Proteomes" id="UP000308697"/>
    </source>
</evidence>
<dbReference type="EMBL" id="SUMB01000018">
    <property type="protein sequence ID" value="TJZ41933.1"/>
    <property type="molecule type" value="Genomic_DNA"/>
</dbReference>
<dbReference type="RefSeq" id="WP_136744640.1">
    <property type="nucleotide sequence ID" value="NZ_SUMB01000018.1"/>
</dbReference>
<proteinExistence type="predicted"/>
<dbReference type="Gene3D" id="3.40.50.1820">
    <property type="entry name" value="alpha/beta hydrolase"/>
    <property type="match status" value="1"/>
</dbReference>
<sequence length="335" mass="35896">MVESVFTQEKAHQDFRDSEELRALRVHPELAGTLAALPERPANPYLDIEATRAGFKAFLGSRVPDNDPRLTVRHMTIPGPDGNTIDVQVLRPAGAEGPLPGVLYIHGGGFAYGELDGPSPMARDACVAAGAVVVNVHYRLAPEHRYPAGVEDCYAALRWMAATAGELGIDAGRIAVTGASAGGCLSAAVCLMARDRQGPPIAFQGLLIPCLDDRARTASMRRIADPRITNGVGVRHMWDTYLGADRGPDVPAYAAPARATDLSGLPPAYVLTCGLDPLRDEGLDYARRLTEADVPVEVKDVPGAWHLFEAFAPDTEPARRTTEHWLAALRVALRG</sequence>
<keyword evidence="1 3" id="KW-0378">Hydrolase</keyword>
<dbReference type="OrthoDB" id="128186at2"/>
<evidence type="ECO:0000256" key="1">
    <source>
        <dbReference type="ARBA" id="ARBA00022801"/>
    </source>
</evidence>
<dbReference type="InterPro" id="IPR029058">
    <property type="entry name" value="AB_hydrolase_fold"/>
</dbReference>
<gene>
    <name evidence="3" type="ORF">FCH28_36085</name>
</gene>
<keyword evidence="4" id="KW-1185">Reference proteome</keyword>
<protein>
    <submittedName>
        <fullName evidence="3">Alpha/beta hydrolase</fullName>
    </submittedName>
</protein>
<dbReference type="AlphaFoldDB" id="A0A4U0MMS2"/>
<feature type="domain" description="Alpha/beta hydrolase fold-3" evidence="2">
    <location>
        <begin position="102"/>
        <end position="308"/>
    </location>
</feature>
<organism evidence="3 4">
    <name type="scientific">Streptomyces piniterrae</name>
    <dbReference type="NCBI Taxonomy" id="2571125"/>
    <lineage>
        <taxon>Bacteria</taxon>
        <taxon>Bacillati</taxon>
        <taxon>Actinomycetota</taxon>
        <taxon>Actinomycetes</taxon>
        <taxon>Kitasatosporales</taxon>
        <taxon>Streptomycetaceae</taxon>
        <taxon>Streptomyces</taxon>
    </lineage>
</organism>
<evidence type="ECO:0000313" key="3">
    <source>
        <dbReference type="EMBL" id="TJZ41933.1"/>
    </source>
</evidence>
<dbReference type="PANTHER" id="PTHR48081">
    <property type="entry name" value="AB HYDROLASE SUPERFAMILY PROTEIN C4A8.06C"/>
    <property type="match status" value="1"/>
</dbReference>
<dbReference type="InterPro" id="IPR013094">
    <property type="entry name" value="AB_hydrolase_3"/>
</dbReference>
<reference evidence="3 4" key="1">
    <citation type="submission" date="2019-04" db="EMBL/GenBank/DDBJ databases">
        <title>Streptomyces piniterrae sp. nov., a heliquinomycin-producing actinomycete isolated from rhizosphere soil of Pinus yunnanensis.</title>
        <authorList>
            <person name="Zhuang X."/>
            <person name="Zhao J."/>
        </authorList>
    </citation>
    <scope>NUCLEOTIDE SEQUENCE [LARGE SCALE GENOMIC DNA]</scope>
    <source>
        <strain evidence="4">jys28</strain>
    </source>
</reference>
<dbReference type="PANTHER" id="PTHR48081:SF8">
    <property type="entry name" value="ALPHA_BETA HYDROLASE FOLD-3 DOMAIN-CONTAINING PROTEIN-RELATED"/>
    <property type="match status" value="1"/>
</dbReference>
<dbReference type="InterPro" id="IPR050300">
    <property type="entry name" value="GDXG_lipolytic_enzyme"/>
</dbReference>
<dbReference type="Proteomes" id="UP000308697">
    <property type="component" value="Unassembled WGS sequence"/>
</dbReference>
<dbReference type="GO" id="GO:0016787">
    <property type="term" value="F:hydrolase activity"/>
    <property type="evidence" value="ECO:0007669"/>
    <property type="project" value="UniProtKB-KW"/>
</dbReference>